<dbReference type="GO" id="GO:0006508">
    <property type="term" value="P:proteolysis"/>
    <property type="evidence" value="ECO:0007669"/>
    <property type="project" value="UniProtKB-KW"/>
</dbReference>
<feature type="region of interest" description="Disordered" evidence="7">
    <location>
        <begin position="269"/>
        <end position="290"/>
    </location>
</feature>
<evidence type="ECO:0000256" key="5">
    <source>
        <dbReference type="ARBA" id="ARBA00022833"/>
    </source>
</evidence>
<dbReference type="Proteomes" id="UP000308953">
    <property type="component" value="Unassembled WGS sequence"/>
</dbReference>
<keyword evidence="4" id="KW-0378">Hydrolase</keyword>
<evidence type="ECO:0000256" key="3">
    <source>
        <dbReference type="ARBA" id="ARBA00022723"/>
    </source>
</evidence>
<reference evidence="8 9" key="1">
    <citation type="submission" date="2018-10" db="EMBL/GenBank/DDBJ databases">
        <title>Fifty Aureobasidium pullulans genomes reveal a recombining polyextremotolerant generalist.</title>
        <authorList>
            <person name="Gostincar C."/>
            <person name="Turk M."/>
            <person name="Zajc J."/>
            <person name="Gunde-Cimerman N."/>
        </authorList>
    </citation>
    <scope>NUCLEOTIDE SEQUENCE [LARGE SCALE GENOMIC DNA]</scope>
    <source>
        <strain evidence="8 9">EXF-9785</strain>
    </source>
</reference>
<sequence length="459" mass="51625">MSQMLQPSRVAQQTGYRRPNRLERAKAAGLIDVSLFEDADYPAPLVLPNDEIDFDPDYPPQSFSDWQKHITPKSLPFKRKKIYLVPPPGWTEKASFSYRDGRPHRHLLPPGSGSIVEYLAAFYDGFEVLQLRKETLTFDEWIEEGEAEQSQSFVALNTGTESIRIRKRPMPNKGRGFQLNLNDLLDAAIAILPDDALALILHMDFDLYEDDEDGFVCGRAYGESHVCVVSSFRYSTAHDNDLEVDCEHFWPASHCATYVEDQVDKYIEKPATKSGRKGPKEAKPSSTEQSMPLRMAIDAHKLSSHQSAWLNRVCRTASHEIGHCLGLDHCMYYACIMQGSATVAEDLRQPPYLCPIDDAKLNTLIATRGNASVGSTACREQALLAFTKRYRQGSGFAAFEAWLEARQKQRANRPLASAEEIPNENTSADVDSSRSKAKKRIVTSSEELRRSKRLASRSC</sequence>
<evidence type="ECO:0000256" key="4">
    <source>
        <dbReference type="ARBA" id="ARBA00022801"/>
    </source>
</evidence>
<accession>A0A4S9F2E6</accession>
<dbReference type="PANTHER" id="PTHR15910:SF1">
    <property type="entry name" value="ARCHAEMETZINCIN-2"/>
    <property type="match status" value="1"/>
</dbReference>
<dbReference type="CDD" id="cd11375">
    <property type="entry name" value="Peptidase_M54"/>
    <property type="match status" value="1"/>
</dbReference>
<dbReference type="GO" id="GO:0046872">
    <property type="term" value="F:metal ion binding"/>
    <property type="evidence" value="ECO:0007669"/>
    <property type="project" value="UniProtKB-KW"/>
</dbReference>
<dbReference type="SUPFAM" id="SSF55486">
    <property type="entry name" value="Metalloproteases ('zincins'), catalytic domain"/>
    <property type="match status" value="2"/>
</dbReference>
<gene>
    <name evidence="8" type="ORF">D6D10_02744</name>
</gene>
<dbReference type="InterPro" id="IPR012962">
    <property type="entry name" value="Pept_M54_archaemetzincn"/>
</dbReference>
<dbReference type="Pfam" id="PF07998">
    <property type="entry name" value="Peptidase_M54"/>
    <property type="match status" value="1"/>
</dbReference>
<keyword evidence="6" id="KW-0482">Metalloprotease</keyword>
<keyword evidence="3" id="KW-0479">Metal-binding</keyword>
<evidence type="ECO:0000256" key="1">
    <source>
        <dbReference type="ARBA" id="ARBA00001947"/>
    </source>
</evidence>
<feature type="compositionally biased region" description="Basic residues" evidence="7">
    <location>
        <begin position="450"/>
        <end position="459"/>
    </location>
</feature>
<comment type="cofactor">
    <cofactor evidence="1">
        <name>Zn(2+)</name>
        <dbReference type="ChEBI" id="CHEBI:29105"/>
    </cofactor>
</comment>
<dbReference type="AlphaFoldDB" id="A0A4S9F2E6"/>
<evidence type="ECO:0000313" key="8">
    <source>
        <dbReference type="EMBL" id="THX41412.1"/>
    </source>
</evidence>
<dbReference type="InterPro" id="IPR024079">
    <property type="entry name" value="MetalloPept_cat_dom_sf"/>
</dbReference>
<comment type="caution">
    <text evidence="8">The sequence shown here is derived from an EMBL/GenBank/DDBJ whole genome shotgun (WGS) entry which is preliminary data.</text>
</comment>
<keyword evidence="5" id="KW-0862">Zinc</keyword>
<keyword evidence="2" id="KW-0645">Protease</keyword>
<feature type="region of interest" description="Disordered" evidence="7">
    <location>
        <begin position="413"/>
        <end position="459"/>
    </location>
</feature>
<organism evidence="8 9">
    <name type="scientific">Aureobasidium pullulans</name>
    <name type="common">Black yeast</name>
    <name type="synonym">Pullularia pullulans</name>
    <dbReference type="NCBI Taxonomy" id="5580"/>
    <lineage>
        <taxon>Eukaryota</taxon>
        <taxon>Fungi</taxon>
        <taxon>Dikarya</taxon>
        <taxon>Ascomycota</taxon>
        <taxon>Pezizomycotina</taxon>
        <taxon>Dothideomycetes</taxon>
        <taxon>Dothideomycetidae</taxon>
        <taxon>Dothideales</taxon>
        <taxon>Saccotheciaceae</taxon>
        <taxon>Aureobasidium</taxon>
    </lineage>
</organism>
<evidence type="ECO:0000256" key="7">
    <source>
        <dbReference type="SAM" id="MobiDB-lite"/>
    </source>
</evidence>
<evidence type="ECO:0000313" key="9">
    <source>
        <dbReference type="Proteomes" id="UP000308953"/>
    </source>
</evidence>
<dbReference type="EMBL" id="QZAV01000034">
    <property type="protein sequence ID" value="THX41412.1"/>
    <property type="molecule type" value="Genomic_DNA"/>
</dbReference>
<dbReference type="Gene3D" id="3.40.390.10">
    <property type="entry name" value="Collagenase (Catalytic Domain)"/>
    <property type="match status" value="1"/>
</dbReference>
<proteinExistence type="predicted"/>
<name>A0A4S9F2E6_AURPU</name>
<evidence type="ECO:0000256" key="6">
    <source>
        <dbReference type="ARBA" id="ARBA00023049"/>
    </source>
</evidence>
<dbReference type="PANTHER" id="PTHR15910">
    <property type="entry name" value="ARCHAEMETZINCIN"/>
    <property type="match status" value="1"/>
</dbReference>
<dbReference type="GO" id="GO:0008237">
    <property type="term" value="F:metallopeptidase activity"/>
    <property type="evidence" value="ECO:0007669"/>
    <property type="project" value="UniProtKB-KW"/>
</dbReference>
<protein>
    <submittedName>
        <fullName evidence="8">Uncharacterized protein</fullName>
    </submittedName>
</protein>
<evidence type="ECO:0000256" key="2">
    <source>
        <dbReference type="ARBA" id="ARBA00022670"/>
    </source>
</evidence>